<dbReference type="InterPro" id="IPR058594">
    <property type="entry name" value="PB1-like_dom_pln"/>
</dbReference>
<dbReference type="Proteomes" id="UP001386955">
    <property type="component" value="Unassembled WGS sequence"/>
</dbReference>
<organism evidence="2 3">
    <name type="scientific">Psophocarpus tetragonolobus</name>
    <name type="common">Winged bean</name>
    <name type="synonym">Dolichos tetragonolobus</name>
    <dbReference type="NCBI Taxonomy" id="3891"/>
    <lineage>
        <taxon>Eukaryota</taxon>
        <taxon>Viridiplantae</taxon>
        <taxon>Streptophyta</taxon>
        <taxon>Embryophyta</taxon>
        <taxon>Tracheophyta</taxon>
        <taxon>Spermatophyta</taxon>
        <taxon>Magnoliopsida</taxon>
        <taxon>eudicotyledons</taxon>
        <taxon>Gunneridae</taxon>
        <taxon>Pentapetalae</taxon>
        <taxon>rosids</taxon>
        <taxon>fabids</taxon>
        <taxon>Fabales</taxon>
        <taxon>Fabaceae</taxon>
        <taxon>Papilionoideae</taxon>
        <taxon>50 kb inversion clade</taxon>
        <taxon>NPAAA clade</taxon>
        <taxon>indigoferoid/millettioid clade</taxon>
        <taxon>Phaseoleae</taxon>
        <taxon>Psophocarpus</taxon>
    </lineage>
</organism>
<comment type="caution">
    <text evidence="2">The sequence shown here is derived from an EMBL/GenBank/DDBJ whole genome shotgun (WGS) entry which is preliminary data.</text>
</comment>
<dbReference type="EMBL" id="JAYMYS010000007">
    <property type="protein sequence ID" value="KAK7386225.1"/>
    <property type="molecule type" value="Genomic_DNA"/>
</dbReference>
<reference evidence="2 3" key="1">
    <citation type="submission" date="2024-01" db="EMBL/GenBank/DDBJ databases">
        <title>The genomes of 5 underutilized Papilionoideae crops provide insights into root nodulation and disease resistanc.</title>
        <authorList>
            <person name="Jiang F."/>
        </authorList>
    </citation>
    <scope>NUCLEOTIDE SEQUENCE [LARGE SCALE GENOMIC DNA]</scope>
    <source>
        <strain evidence="2">DUOXIRENSHENG_FW03</strain>
        <tissue evidence="2">Leaves</tissue>
    </source>
</reference>
<gene>
    <name evidence="2" type="ORF">VNO78_26287</name>
</gene>
<evidence type="ECO:0000259" key="1">
    <source>
        <dbReference type="Pfam" id="PF26130"/>
    </source>
</evidence>
<dbReference type="AlphaFoldDB" id="A0AAN9S026"/>
<evidence type="ECO:0000313" key="2">
    <source>
        <dbReference type="EMBL" id="KAK7386225.1"/>
    </source>
</evidence>
<proteinExistence type="predicted"/>
<name>A0AAN9S026_PSOTE</name>
<sequence length="180" mass="20451">MRILTFRCGTVGHNLEGDVSCKVSGSGDIDLIWVFRKMRVDLVFHYMSCFVKDPELRYDGLSIDVAKNIDLDRWSYLKALSIVRDLGYKEEVQVWWNTSSMSFSEGTFDLLNDNDVFHILDYALKNDVLVKRICGAQGVSLGANVEDDVGATEVSVGVVQKEFLLGWCKRSFYKATWVTE</sequence>
<dbReference type="Pfam" id="PF26130">
    <property type="entry name" value="PB1-like"/>
    <property type="match status" value="1"/>
</dbReference>
<feature type="domain" description="PB1-like" evidence="1">
    <location>
        <begin position="39"/>
        <end position="130"/>
    </location>
</feature>
<protein>
    <recommendedName>
        <fullName evidence="1">PB1-like domain-containing protein</fullName>
    </recommendedName>
</protein>
<evidence type="ECO:0000313" key="3">
    <source>
        <dbReference type="Proteomes" id="UP001386955"/>
    </source>
</evidence>
<keyword evidence="3" id="KW-1185">Reference proteome</keyword>
<accession>A0AAN9S026</accession>